<dbReference type="Pfam" id="PF00534">
    <property type="entry name" value="Glycos_transf_1"/>
    <property type="match status" value="1"/>
</dbReference>
<gene>
    <name evidence="4" type="ORF">B6D57_00180</name>
</gene>
<accession>A0A1W9S3E0</accession>
<organism evidence="4 5">
    <name type="scientific">Candidatus Coatesbacteria bacterium 4484_99</name>
    <dbReference type="NCBI Taxonomy" id="1970774"/>
    <lineage>
        <taxon>Bacteria</taxon>
        <taxon>Candidatus Coatesiibacteriota</taxon>
    </lineage>
</organism>
<dbReference type="InterPro" id="IPR001296">
    <property type="entry name" value="Glyco_trans_1"/>
</dbReference>
<dbReference type="EMBL" id="NATQ01000002">
    <property type="protein sequence ID" value="OQX91333.1"/>
    <property type="molecule type" value="Genomic_DNA"/>
</dbReference>
<feature type="domain" description="Glycosyltransferase subfamily 4-like N-terminal" evidence="3">
    <location>
        <begin position="61"/>
        <end position="178"/>
    </location>
</feature>
<proteinExistence type="predicted"/>
<dbReference type="PANTHER" id="PTHR46401:SF2">
    <property type="entry name" value="GLYCOSYLTRANSFERASE WBBK-RELATED"/>
    <property type="match status" value="1"/>
</dbReference>
<dbReference type="PANTHER" id="PTHR46401">
    <property type="entry name" value="GLYCOSYLTRANSFERASE WBBK-RELATED"/>
    <property type="match status" value="1"/>
</dbReference>
<protein>
    <recommendedName>
        <fullName evidence="6">Glycosyl transferase family 1 domain-containing protein</fullName>
    </recommendedName>
</protein>
<comment type="caution">
    <text evidence="4">The sequence shown here is derived from an EMBL/GenBank/DDBJ whole genome shotgun (WGS) entry which is preliminary data.</text>
</comment>
<name>A0A1W9S3E0_9BACT</name>
<dbReference type="SUPFAM" id="SSF53756">
    <property type="entry name" value="UDP-Glycosyltransferase/glycogen phosphorylase"/>
    <property type="match status" value="1"/>
</dbReference>
<reference evidence="5" key="1">
    <citation type="submission" date="2017-03" db="EMBL/GenBank/DDBJ databases">
        <title>Novel pathways for hydrocarbon cycling and metabolic interdependencies in hydrothermal sediment communities.</title>
        <authorList>
            <person name="Dombrowski N."/>
            <person name="Seitz K."/>
            <person name="Teske A."/>
            <person name="Baker B."/>
        </authorList>
    </citation>
    <scope>NUCLEOTIDE SEQUENCE [LARGE SCALE GENOMIC DNA]</scope>
</reference>
<feature type="domain" description="Glycosyl transferase family 1" evidence="2">
    <location>
        <begin position="198"/>
        <end position="347"/>
    </location>
</feature>
<dbReference type="AlphaFoldDB" id="A0A1W9S3E0"/>
<evidence type="ECO:0000313" key="5">
    <source>
        <dbReference type="Proteomes" id="UP000192611"/>
    </source>
</evidence>
<keyword evidence="1" id="KW-0808">Transferase</keyword>
<dbReference type="GO" id="GO:0016757">
    <property type="term" value="F:glycosyltransferase activity"/>
    <property type="evidence" value="ECO:0007669"/>
    <property type="project" value="InterPro"/>
</dbReference>
<dbReference type="Pfam" id="PF13439">
    <property type="entry name" value="Glyco_transf_4"/>
    <property type="match status" value="1"/>
</dbReference>
<dbReference type="Proteomes" id="UP000192611">
    <property type="component" value="Unassembled WGS sequence"/>
</dbReference>
<evidence type="ECO:0000256" key="1">
    <source>
        <dbReference type="ARBA" id="ARBA00022679"/>
    </source>
</evidence>
<evidence type="ECO:0000259" key="3">
    <source>
        <dbReference type="Pfam" id="PF13439"/>
    </source>
</evidence>
<evidence type="ECO:0000313" key="4">
    <source>
        <dbReference type="EMBL" id="OQX91333.1"/>
    </source>
</evidence>
<evidence type="ECO:0008006" key="6">
    <source>
        <dbReference type="Google" id="ProtNLM"/>
    </source>
</evidence>
<dbReference type="InterPro" id="IPR028098">
    <property type="entry name" value="Glyco_trans_4-like_N"/>
</dbReference>
<dbReference type="CDD" id="cd03809">
    <property type="entry name" value="GT4_MtfB-like"/>
    <property type="match status" value="1"/>
</dbReference>
<dbReference type="Gene3D" id="3.40.50.2000">
    <property type="entry name" value="Glycogen Phosphorylase B"/>
    <property type="match status" value="2"/>
</dbReference>
<sequence>MRVCVYATPASIRGAGINRFSRMVLTYLPEVAPDIEFIYYYYYLPIRSKGSRLRIKRPNLREVFMPMPSRVLEPVLRGLGINNSLFYGKADIFYIPDYRFIEIGDELLLYTIHDLSFVRFDDILPKDTISWLLINIRRALNRADHFITVSESSKRDIIEYFGVSDEKISIVYAGFEIDYVEMKLESGVEESDICIDGDYILSVGTLNPNKNYIGLLKAYKIILDRGYDIRLVIVGRMGWKSEEIFNLIEDSGLTDRVIILTDVSDRELKMLYRNAHLFVFPSFYEGFGIPPLEASAYNIPVVCSGVSSLPEVMGDSALYFDPYEPEDMADKVIMVIEDTSLRKRLIGLGRENLKRFSWKKTASSLASLFRTIYDESH</sequence>
<evidence type="ECO:0000259" key="2">
    <source>
        <dbReference type="Pfam" id="PF00534"/>
    </source>
</evidence>